<protein>
    <recommendedName>
        <fullName evidence="4">Integral membrane protein</fullName>
    </recommendedName>
</protein>
<organism evidence="2 3">
    <name type="scientific">Streptomyces tropicalis</name>
    <dbReference type="NCBI Taxonomy" id="3034234"/>
    <lineage>
        <taxon>Bacteria</taxon>
        <taxon>Bacillati</taxon>
        <taxon>Actinomycetota</taxon>
        <taxon>Actinomycetes</taxon>
        <taxon>Kitasatosporales</taxon>
        <taxon>Streptomycetaceae</taxon>
        <taxon>Streptomyces</taxon>
    </lineage>
</organism>
<gene>
    <name evidence="2" type="ORF">P3H78_15695</name>
</gene>
<accession>A0ABT6A5X4</accession>
<keyword evidence="1" id="KW-0812">Transmembrane</keyword>
<evidence type="ECO:0008006" key="4">
    <source>
        <dbReference type="Google" id="ProtNLM"/>
    </source>
</evidence>
<dbReference type="Proteomes" id="UP001221150">
    <property type="component" value="Unassembled WGS sequence"/>
</dbReference>
<evidence type="ECO:0000313" key="3">
    <source>
        <dbReference type="Proteomes" id="UP001221150"/>
    </source>
</evidence>
<keyword evidence="1" id="KW-0472">Membrane</keyword>
<dbReference type="RefSeq" id="WP_276109604.1">
    <property type="nucleotide sequence ID" value="NZ_JARJBB010000007.1"/>
</dbReference>
<reference evidence="2 3" key="1">
    <citation type="submission" date="2023-03" db="EMBL/GenBank/DDBJ databases">
        <title>Draft genome sequence of Streptomyces sp. K1PA1 isolated from peat swamp forest in Thailand.</title>
        <authorList>
            <person name="Klaysubun C."/>
            <person name="Duangmal K."/>
        </authorList>
    </citation>
    <scope>NUCLEOTIDE SEQUENCE [LARGE SCALE GENOMIC DNA]</scope>
    <source>
        <strain evidence="2 3">K1PA1</strain>
    </source>
</reference>
<keyword evidence="1" id="KW-1133">Transmembrane helix</keyword>
<keyword evidence="3" id="KW-1185">Reference proteome</keyword>
<evidence type="ECO:0000313" key="2">
    <source>
        <dbReference type="EMBL" id="MDF3300047.1"/>
    </source>
</evidence>
<sequence>MKSRDSDWLGGFAEPFAAVVLAIWAVAALIQFLMQNRAPLLAWGVSLVPVCLLFRVLRVALPRVREQNCHRSSGNWPVLDVRRDRDLWAATVAGRAVLLVWPLLTGTRSARE</sequence>
<feature type="transmembrane region" description="Helical" evidence="1">
    <location>
        <begin position="40"/>
        <end position="61"/>
    </location>
</feature>
<feature type="transmembrane region" description="Helical" evidence="1">
    <location>
        <begin position="12"/>
        <end position="34"/>
    </location>
</feature>
<name>A0ABT6A5X4_9ACTN</name>
<comment type="caution">
    <text evidence="2">The sequence shown here is derived from an EMBL/GenBank/DDBJ whole genome shotgun (WGS) entry which is preliminary data.</text>
</comment>
<evidence type="ECO:0000256" key="1">
    <source>
        <dbReference type="SAM" id="Phobius"/>
    </source>
</evidence>
<dbReference type="EMBL" id="JARJBB010000007">
    <property type="protein sequence ID" value="MDF3300047.1"/>
    <property type="molecule type" value="Genomic_DNA"/>
</dbReference>
<proteinExistence type="predicted"/>